<dbReference type="RefSeq" id="WP_344794272.1">
    <property type="nucleotide sequence ID" value="NZ_BAABBN010000002.1"/>
</dbReference>
<name>A0ABP7LXU7_9GAMM</name>
<proteinExistence type="predicted"/>
<organism evidence="2 3">
    <name type="scientific">Litoribacillus peritrichatus</name>
    <dbReference type="NCBI Taxonomy" id="718191"/>
    <lineage>
        <taxon>Bacteria</taxon>
        <taxon>Pseudomonadati</taxon>
        <taxon>Pseudomonadota</taxon>
        <taxon>Gammaproteobacteria</taxon>
        <taxon>Oceanospirillales</taxon>
        <taxon>Oceanospirillaceae</taxon>
        <taxon>Litoribacillus</taxon>
    </lineage>
</organism>
<evidence type="ECO:0000313" key="3">
    <source>
        <dbReference type="Proteomes" id="UP001501565"/>
    </source>
</evidence>
<evidence type="ECO:0000259" key="1">
    <source>
        <dbReference type="Pfam" id="PF13590"/>
    </source>
</evidence>
<accession>A0ABP7LXU7</accession>
<evidence type="ECO:0000313" key="2">
    <source>
        <dbReference type="EMBL" id="GAA3909810.1"/>
    </source>
</evidence>
<dbReference type="InterPro" id="IPR025411">
    <property type="entry name" value="DUF4136"/>
</dbReference>
<dbReference type="EMBL" id="BAABBN010000002">
    <property type="protein sequence ID" value="GAA3909810.1"/>
    <property type="molecule type" value="Genomic_DNA"/>
</dbReference>
<keyword evidence="3" id="KW-1185">Reference proteome</keyword>
<dbReference type="PROSITE" id="PS51257">
    <property type="entry name" value="PROKAR_LIPOPROTEIN"/>
    <property type="match status" value="1"/>
</dbReference>
<comment type="caution">
    <text evidence="2">The sequence shown here is derived from an EMBL/GenBank/DDBJ whole genome shotgun (WGS) entry which is preliminary data.</text>
</comment>
<reference evidence="3" key="1">
    <citation type="journal article" date="2019" name="Int. J. Syst. Evol. Microbiol.">
        <title>The Global Catalogue of Microorganisms (GCM) 10K type strain sequencing project: providing services to taxonomists for standard genome sequencing and annotation.</title>
        <authorList>
            <consortium name="The Broad Institute Genomics Platform"/>
            <consortium name="The Broad Institute Genome Sequencing Center for Infectious Disease"/>
            <person name="Wu L."/>
            <person name="Ma J."/>
        </authorList>
    </citation>
    <scope>NUCLEOTIDE SEQUENCE [LARGE SCALE GENOMIC DNA]</scope>
    <source>
        <strain evidence="3">JCM 17551</strain>
    </source>
</reference>
<dbReference type="Pfam" id="PF13590">
    <property type="entry name" value="DUF4136"/>
    <property type="match status" value="1"/>
</dbReference>
<dbReference type="Proteomes" id="UP001501565">
    <property type="component" value="Unassembled WGS sequence"/>
</dbReference>
<sequence length="184" mass="20510">MPKLRIVFLTLSLLSITGCAILGLNPDLLDRNAFVKAKTYSWKSPEIKKKSGVFDKQYQLDQKIRADVNKLMNLKGYQLSEPPTDLYTDYDYKIIPVNVAQQAENAEASISFSKSSGINTSRVNEGSSSISLSAELSILIYDRTKKKLAYSSKASNLDVEQQEMTGAIQSLIRKAQRSIPKVPE</sequence>
<feature type="domain" description="DUF4136" evidence="1">
    <location>
        <begin position="33"/>
        <end position="175"/>
    </location>
</feature>
<gene>
    <name evidence="2" type="ORF">GCM10022277_00650</name>
</gene>
<protein>
    <recommendedName>
        <fullName evidence="1">DUF4136 domain-containing protein</fullName>
    </recommendedName>
</protein>